<evidence type="ECO:0000256" key="7">
    <source>
        <dbReference type="ARBA" id="ARBA00023211"/>
    </source>
</evidence>
<feature type="transmembrane region" description="Helical" evidence="8">
    <location>
        <begin position="132"/>
        <end position="151"/>
    </location>
</feature>
<accession>A0ABX6UW01</accession>
<dbReference type="PANTHER" id="PTHR35529:SF1">
    <property type="entry name" value="MANGANESE EFFLUX PUMP MNTP-RELATED"/>
    <property type="match status" value="1"/>
</dbReference>
<comment type="function">
    <text evidence="8">Probably functions as a manganese efflux pump.</text>
</comment>
<evidence type="ECO:0000256" key="5">
    <source>
        <dbReference type="ARBA" id="ARBA00023065"/>
    </source>
</evidence>
<evidence type="ECO:0000256" key="1">
    <source>
        <dbReference type="ARBA" id="ARBA00022448"/>
    </source>
</evidence>
<dbReference type="Proteomes" id="UP000663069">
    <property type="component" value="Chromosome"/>
</dbReference>
<feature type="transmembrane region" description="Helical" evidence="8">
    <location>
        <begin position="107"/>
        <end position="126"/>
    </location>
</feature>
<dbReference type="HAMAP" id="MF_01521">
    <property type="entry name" value="MntP_pump"/>
    <property type="match status" value="1"/>
</dbReference>
<dbReference type="InterPro" id="IPR003810">
    <property type="entry name" value="Mntp/YtaF"/>
</dbReference>
<name>A0ABX6UW01_9PAST</name>
<comment type="subcellular location">
    <subcellularLocation>
        <location evidence="8">Cell membrane</location>
        <topology evidence="8">Multi-pass membrane protein</topology>
    </subcellularLocation>
</comment>
<dbReference type="InterPro" id="IPR022929">
    <property type="entry name" value="Put_MntP"/>
</dbReference>
<feature type="transmembrane region" description="Helical" evidence="8">
    <location>
        <begin position="163"/>
        <end position="182"/>
    </location>
</feature>
<dbReference type="PANTHER" id="PTHR35529">
    <property type="entry name" value="MANGANESE EFFLUX PUMP MNTP-RELATED"/>
    <property type="match status" value="1"/>
</dbReference>
<evidence type="ECO:0000256" key="2">
    <source>
        <dbReference type="ARBA" id="ARBA00022475"/>
    </source>
</evidence>
<keyword evidence="3 8" id="KW-0812">Transmembrane</keyword>
<protein>
    <recommendedName>
        <fullName evidence="8">Putative manganese efflux pump MntP</fullName>
    </recommendedName>
</protein>
<dbReference type="RefSeq" id="WP_194811845.1">
    <property type="nucleotide sequence ID" value="NZ_CP063056.1"/>
</dbReference>
<keyword evidence="6 8" id="KW-0472">Membrane</keyword>
<keyword evidence="5 8" id="KW-0406">Ion transport</keyword>
<organism evidence="9 10">
    <name type="scientific">Rodentibacter haemolyticus</name>
    <dbReference type="NCBI Taxonomy" id="2778911"/>
    <lineage>
        <taxon>Bacteria</taxon>
        <taxon>Pseudomonadati</taxon>
        <taxon>Pseudomonadota</taxon>
        <taxon>Gammaproteobacteria</taxon>
        <taxon>Pasteurellales</taxon>
        <taxon>Pasteurellaceae</taxon>
        <taxon>Rodentibacter</taxon>
    </lineage>
</organism>
<keyword evidence="4 8" id="KW-1133">Transmembrane helix</keyword>
<evidence type="ECO:0000256" key="4">
    <source>
        <dbReference type="ARBA" id="ARBA00022989"/>
    </source>
</evidence>
<evidence type="ECO:0000256" key="6">
    <source>
        <dbReference type="ARBA" id="ARBA00023136"/>
    </source>
</evidence>
<feature type="transmembrane region" description="Helical" evidence="8">
    <location>
        <begin position="38"/>
        <end position="58"/>
    </location>
</feature>
<feature type="transmembrane region" description="Helical" evidence="8">
    <location>
        <begin position="70"/>
        <end position="86"/>
    </location>
</feature>
<keyword evidence="7 8" id="KW-0464">Manganese</keyword>
<proteinExistence type="inferred from homology"/>
<dbReference type="EMBL" id="CP063056">
    <property type="protein sequence ID" value="QPB42263.1"/>
    <property type="molecule type" value="Genomic_DNA"/>
</dbReference>
<dbReference type="Pfam" id="PF02659">
    <property type="entry name" value="Mntp"/>
    <property type="match status" value="1"/>
</dbReference>
<keyword evidence="10" id="KW-1185">Reference proteome</keyword>
<evidence type="ECO:0000256" key="3">
    <source>
        <dbReference type="ARBA" id="ARBA00022692"/>
    </source>
</evidence>
<sequence length="190" mass="21035">MAFYSLWLIAFGLSMDAFAVSISKGLAMRSFRWGQAIMIALCFGIFQAVMPLIGYALGTQFSKMIQDWDHWAAFGLLLLIGVNMIHEGFSNDDEETSITHFISIKRLLTLSVATSIDALAVGISFAFLNVNIIDAVLIIGVMTFFISFIGVKSGHFLGKNFKSKAEIFGGFILMIMGIKILFEHGVFLHF</sequence>
<feature type="transmembrane region" description="Helical" evidence="8">
    <location>
        <begin position="6"/>
        <end position="26"/>
    </location>
</feature>
<keyword evidence="1 8" id="KW-0813">Transport</keyword>
<evidence type="ECO:0000313" key="10">
    <source>
        <dbReference type="Proteomes" id="UP000663069"/>
    </source>
</evidence>
<evidence type="ECO:0000313" key="9">
    <source>
        <dbReference type="EMBL" id="QPB42263.1"/>
    </source>
</evidence>
<gene>
    <name evidence="8" type="primary">mntP</name>
    <name evidence="9" type="ORF">IHV77_10200</name>
</gene>
<evidence type="ECO:0000256" key="8">
    <source>
        <dbReference type="HAMAP-Rule" id="MF_01521"/>
    </source>
</evidence>
<keyword evidence="2 8" id="KW-1003">Cell membrane</keyword>
<reference evidence="9 10" key="1">
    <citation type="submission" date="2020-10" db="EMBL/GenBank/DDBJ databases">
        <title>Genome Sequencing of Rodentibacter spp. strain DSM111151.</title>
        <authorList>
            <person name="Benga L."/>
            <person name="Lautwein T."/>
        </authorList>
    </citation>
    <scope>NUCLEOTIDE SEQUENCE [LARGE SCALE GENOMIC DNA]</scope>
    <source>
        <strain evidence="9 10">DSM 111151</strain>
    </source>
</reference>
<comment type="similarity">
    <text evidence="8">Belongs to the MntP (TC 9.B.29) family.</text>
</comment>